<accession>A0A0W1SW73</accession>
<keyword evidence="4 5" id="KW-0472">Membrane</keyword>
<feature type="transmembrane region" description="Helical" evidence="5">
    <location>
        <begin position="21"/>
        <end position="44"/>
    </location>
</feature>
<keyword evidence="3 5" id="KW-1133">Transmembrane helix</keyword>
<feature type="transmembrane region" description="Helical" evidence="5">
    <location>
        <begin position="162"/>
        <end position="180"/>
    </location>
</feature>
<protein>
    <submittedName>
        <fullName evidence="7">Multidrug DMT transporter permease</fullName>
    </submittedName>
</protein>
<dbReference type="InterPro" id="IPR050638">
    <property type="entry name" value="AA-Vitamin_Transporters"/>
</dbReference>
<dbReference type="EMBL" id="LOPV01000022">
    <property type="protein sequence ID" value="KTG30728.1"/>
    <property type="molecule type" value="Genomic_DNA"/>
</dbReference>
<proteinExistence type="predicted"/>
<evidence type="ECO:0000256" key="4">
    <source>
        <dbReference type="ARBA" id="ARBA00023136"/>
    </source>
</evidence>
<name>A0A0W1SW73_9EURY</name>
<comment type="caution">
    <text evidence="7">The sequence shown here is derived from an EMBL/GenBank/DDBJ whole genome shotgun (WGS) entry which is preliminary data.</text>
</comment>
<dbReference type="PANTHER" id="PTHR32322">
    <property type="entry name" value="INNER MEMBRANE TRANSPORTER"/>
    <property type="match status" value="1"/>
</dbReference>
<dbReference type="Proteomes" id="UP000053157">
    <property type="component" value="Unassembled WGS sequence"/>
</dbReference>
<feature type="transmembrane region" description="Helical" evidence="5">
    <location>
        <begin position="223"/>
        <end position="244"/>
    </location>
</feature>
<gene>
    <name evidence="7" type="ORF">AUR66_06530</name>
</gene>
<feature type="transmembrane region" description="Helical" evidence="5">
    <location>
        <begin position="111"/>
        <end position="128"/>
    </location>
</feature>
<dbReference type="AlphaFoldDB" id="A0A0W1SW73"/>
<feature type="transmembrane region" description="Helical" evidence="5">
    <location>
        <begin position="192"/>
        <end position="211"/>
    </location>
</feature>
<comment type="subcellular location">
    <subcellularLocation>
        <location evidence="1">Membrane</location>
        <topology evidence="1">Multi-pass membrane protein</topology>
    </subcellularLocation>
</comment>
<evidence type="ECO:0000256" key="3">
    <source>
        <dbReference type="ARBA" id="ARBA00022989"/>
    </source>
</evidence>
<dbReference type="GO" id="GO:0016020">
    <property type="term" value="C:membrane"/>
    <property type="evidence" value="ECO:0007669"/>
    <property type="project" value="UniProtKB-SubCell"/>
</dbReference>
<feature type="domain" description="EamA" evidence="6">
    <location>
        <begin position="161"/>
        <end position="294"/>
    </location>
</feature>
<feature type="transmembrane region" description="Helical" evidence="5">
    <location>
        <begin position="79"/>
        <end position="99"/>
    </location>
</feature>
<feature type="transmembrane region" description="Helical" evidence="5">
    <location>
        <begin position="265"/>
        <end position="294"/>
    </location>
</feature>
<sequence length="296" mass="30519">MSDWLETRNRFETGDRLGIGLVALSGLGFGTLAIFGKFAAAAGLSIPTVLFFRFFVATIVVWSWLALRGDLRLLSGRDLAVGLGLGGLGYATMSSLYFLGLEYLTAGLTSIVLYTYPVFVVGLAIVALDEPVTRRTVSALVVALTGVALITGADPAGVDPRGVLIVLVAAVVYATYIVVGRRALNTVDSRTLTAHVLPAAAVSFLLVGTATGQLSVPTETASWLIVGAIAVFATAIPIFAFFAGMARIGASRASIVSTFEPAGTLVLGALVLGEPVTLVTVLGGTLVVTGVVLVES</sequence>
<dbReference type="Pfam" id="PF00892">
    <property type="entry name" value="EamA"/>
    <property type="match status" value="2"/>
</dbReference>
<feature type="transmembrane region" description="Helical" evidence="5">
    <location>
        <begin position="50"/>
        <end position="67"/>
    </location>
</feature>
<reference evidence="7 8" key="1">
    <citation type="submission" date="2015-12" db="EMBL/GenBank/DDBJ databases">
        <title>Haloferax profundi sp. nov. isolated from the Discovery deep brine-seawater interface in the Red Sea.</title>
        <authorList>
            <person name="Zhang G."/>
            <person name="Stingl U."/>
            <person name="Rashid M."/>
        </authorList>
    </citation>
    <scope>NUCLEOTIDE SEQUENCE [LARGE SCALE GENOMIC DNA]</scope>
    <source>
        <strain evidence="7 8">SB29</strain>
    </source>
</reference>
<evidence type="ECO:0000256" key="2">
    <source>
        <dbReference type="ARBA" id="ARBA00022692"/>
    </source>
</evidence>
<evidence type="ECO:0000256" key="5">
    <source>
        <dbReference type="SAM" id="Phobius"/>
    </source>
</evidence>
<dbReference type="SUPFAM" id="SSF103481">
    <property type="entry name" value="Multidrug resistance efflux transporter EmrE"/>
    <property type="match status" value="2"/>
</dbReference>
<evidence type="ECO:0000313" key="8">
    <source>
        <dbReference type="Proteomes" id="UP000053157"/>
    </source>
</evidence>
<dbReference type="InterPro" id="IPR037185">
    <property type="entry name" value="EmrE-like"/>
</dbReference>
<evidence type="ECO:0000259" key="6">
    <source>
        <dbReference type="Pfam" id="PF00892"/>
    </source>
</evidence>
<feature type="transmembrane region" description="Helical" evidence="5">
    <location>
        <begin position="137"/>
        <end position="156"/>
    </location>
</feature>
<dbReference type="InterPro" id="IPR000620">
    <property type="entry name" value="EamA_dom"/>
</dbReference>
<evidence type="ECO:0000313" key="7">
    <source>
        <dbReference type="EMBL" id="KTG30728.1"/>
    </source>
</evidence>
<evidence type="ECO:0000256" key="1">
    <source>
        <dbReference type="ARBA" id="ARBA00004141"/>
    </source>
</evidence>
<keyword evidence="8" id="KW-1185">Reference proteome</keyword>
<dbReference type="PANTHER" id="PTHR32322:SF2">
    <property type="entry name" value="EAMA DOMAIN-CONTAINING PROTEIN"/>
    <property type="match status" value="1"/>
</dbReference>
<organism evidence="7 8">
    <name type="scientific">Haloferax profundi</name>
    <dbReference type="NCBI Taxonomy" id="1544718"/>
    <lineage>
        <taxon>Archaea</taxon>
        <taxon>Methanobacteriati</taxon>
        <taxon>Methanobacteriota</taxon>
        <taxon>Stenosarchaea group</taxon>
        <taxon>Halobacteria</taxon>
        <taxon>Halobacteriales</taxon>
        <taxon>Haloferacaceae</taxon>
        <taxon>Haloferax</taxon>
    </lineage>
</organism>
<keyword evidence="2 5" id="KW-0812">Transmembrane</keyword>
<dbReference type="OrthoDB" id="267946at2157"/>
<dbReference type="RefSeq" id="WP_058570760.1">
    <property type="nucleotide sequence ID" value="NZ_LOPV01000022.1"/>
</dbReference>
<dbReference type="Gene3D" id="1.10.3730.20">
    <property type="match status" value="1"/>
</dbReference>
<feature type="domain" description="EamA" evidence="6">
    <location>
        <begin position="17"/>
        <end position="151"/>
    </location>
</feature>